<dbReference type="InterPro" id="IPR006171">
    <property type="entry name" value="TOPRIM_dom"/>
</dbReference>
<dbReference type="GO" id="GO:0003677">
    <property type="term" value="F:DNA binding"/>
    <property type="evidence" value="ECO:0007669"/>
    <property type="project" value="UniProtKB-KW"/>
</dbReference>
<name>A1AVW8_RUTMC</name>
<keyword evidence="10 12" id="KW-0238">DNA-binding</keyword>
<evidence type="ECO:0000256" key="12">
    <source>
        <dbReference type="HAMAP-Rule" id="MF_00974"/>
    </source>
</evidence>
<evidence type="ECO:0000256" key="7">
    <source>
        <dbReference type="ARBA" id="ARBA00022771"/>
    </source>
</evidence>
<comment type="catalytic activity">
    <reaction evidence="12">
        <text>ssDNA + n NTP = ssDNA/pppN(pN)n-1 hybrid + (n-1) diphosphate.</text>
        <dbReference type="EC" id="2.7.7.101"/>
    </reaction>
</comment>
<proteinExistence type="inferred from homology"/>
<evidence type="ECO:0000256" key="8">
    <source>
        <dbReference type="ARBA" id="ARBA00022833"/>
    </source>
</evidence>
<dbReference type="GO" id="GO:0003899">
    <property type="term" value="F:DNA-directed RNA polymerase activity"/>
    <property type="evidence" value="ECO:0007669"/>
    <property type="project" value="UniProtKB-UniRule"/>
</dbReference>
<evidence type="ECO:0000256" key="13">
    <source>
        <dbReference type="PIRNR" id="PIRNR002811"/>
    </source>
</evidence>
<dbReference type="InterPro" id="IPR006295">
    <property type="entry name" value="DNA_primase_DnaG"/>
</dbReference>
<sequence length="593" mass="67567">MPFVNADFKDDLPNCVDIVDIINRRVPLKKVGKDYKACCPFHHEKTPSFSVSVEKQMYKCFGCDEGGGVINFVMKFDNLGLVEAIETISGELGISVVYDENVKSVDSRLARYRNLMQRVRQFYIQQLKQSPAKDKAVNYAKNRGISGKIAKYFELGFAPPSSNLLSEFEQNDQNIADLKTMGLLCDDQYRSGQYYDFFKDRLMFPIHNAKGNIIAFGGRTFDNNTKVKYLNSPETPIFSKSKELYGLYHARKYSRSIDYILVVEGYMDVIALHQVGISQVVATLGTATTIEHLNILSRVTNTIIFCFDGDNAGKKAAWRALNVTLPVIKTGITVKFLFLPDGEDPDSLVKKESSKVFVTRIENAQPLSQFLFSHIKAELDFSTIEGKTLFLEKVSTLLRKINYKIYQQQLLEGLAGEVNQSIEQIKYILERQDTPVQINTFDIPKNYEEPPISDFYDSDDNYKALISAPIKSSNSLIDQMIGLLLNYPSMIDETVELRVRKINDADVLQNLANSALLQEDITLEDIIKPFPQKQQLLDLYNKKKVLKNYDYKDEFLDALLKIEKKQKNENALLITNEIEYTKSLQARKGKLKS</sequence>
<evidence type="ECO:0000313" key="17">
    <source>
        <dbReference type="Proteomes" id="UP000002587"/>
    </source>
</evidence>
<dbReference type="InterPro" id="IPR050219">
    <property type="entry name" value="DnaG_primase"/>
</dbReference>
<dbReference type="SUPFAM" id="SSF57783">
    <property type="entry name" value="Zinc beta-ribbon"/>
    <property type="match status" value="1"/>
</dbReference>
<dbReference type="SMART" id="SM00493">
    <property type="entry name" value="TOPRIM"/>
    <property type="match status" value="1"/>
</dbReference>
<dbReference type="Proteomes" id="UP000002587">
    <property type="component" value="Chromosome"/>
</dbReference>
<keyword evidence="6 12" id="KW-0479">Metal-binding</keyword>
<evidence type="ECO:0000256" key="3">
    <source>
        <dbReference type="ARBA" id="ARBA00022679"/>
    </source>
</evidence>
<dbReference type="PANTHER" id="PTHR30313:SF2">
    <property type="entry name" value="DNA PRIMASE"/>
    <property type="match status" value="1"/>
</dbReference>
<dbReference type="SUPFAM" id="SSF56731">
    <property type="entry name" value="DNA primase core"/>
    <property type="match status" value="1"/>
</dbReference>
<organism evidence="16 17">
    <name type="scientific">Ruthia magnifica subsp. Calyptogena magnifica</name>
    <dbReference type="NCBI Taxonomy" id="413404"/>
    <lineage>
        <taxon>Bacteria</taxon>
        <taxon>Pseudomonadati</taxon>
        <taxon>Pseudomonadota</taxon>
        <taxon>Gammaproteobacteria</taxon>
        <taxon>Candidatus Pseudothioglobaceae</taxon>
        <taxon>Candidatus Ruthturnera</taxon>
    </lineage>
</organism>
<keyword evidence="4 12" id="KW-0548">Nucleotidyltransferase</keyword>
<dbReference type="InterPro" id="IPR037068">
    <property type="entry name" value="DNA_primase_core_N_sf"/>
</dbReference>
<dbReference type="RefSeq" id="WP_011737700.1">
    <property type="nucleotide sequence ID" value="NC_008610.1"/>
</dbReference>
<dbReference type="Pfam" id="PF13155">
    <property type="entry name" value="Toprim_2"/>
    <property type="match status" value="1"/>
</dbReference>
<gene>
    <name evidence="12" type="primary">dnaG</name>
    <name evidence="16" type="ordered locus">Rmag_0295</name>
</gene>
<dbReference type="OrthoDB" id="9803773at2"/>
<evidence type="ECO:0000256" key="4">
    <source>
        <dbReference type="ARBA" id="ARBA00022695"/>
    </source>
</evidence>
<accession>A1AVW8</accession>
<dbReference type="GO" id="GO:0008270">
    <property type="term" value="F:zinc ion binding"/>
    <property type="evidence" value="ECO:0007669"/>
    <property type="project" value="UniProtKB-UniRule"/>
</dbReference>
<evidence type="ECO:0000256" key="10">
    <source>
        <dbReference type="ARBA" id="ARBA00023125"/>
    </source>
</evidence>
<keyword evidence="17" id="KW-1185">Reference proteome</keyword>
<comment type="similarity">
    <text evidence="12 13">Belongs to the DnaG primase family.</text>
</comment>
<dbReference type="Gene3D" id="1.10.860.10">
    <property type="entry name" value="DNAb Helicase, Chain A"/>
    <property type="match status" value="1"/>
</dbReference>
<dbReference type="InterPro" id="IPR019475">
    <property type="entry name" value="DNA_primase_DnaB-bd"/>
</dbReference>
<dbReference type="InterPro" id="IPR013264">
    <property type="entry name" value="DNAG_N"/>
</dbReference>
<dbReference type="EMBL" id="CP000488">
    <property type="protein sequence ID" value="ABL02075.1"/>
    <property type="molecule type" value="Genomic_DNA"/>
</dbReference>
<evidence type="ECO:0000256" key="1">
    <source>
        <dbReference type="ARBA" id="ARBA00022478"/>
    </source>
</evidence>
<dbReference type="Pfam" id="PF10410">
    <property type="entry name" value="DnaB_bind"/>
    <property type="match status" value="1"/>
</dbReference>
<dbReference type="EC" id="2.7.7.101" evidence="12"/>
<dbReference type="HOGENOM" id="CLU_013501_5_4_6"/>
<evidence type="ECO:0000256" key="9">
    <source>
        <dbReference type="ARBA" id="ARBA00022842"/>
    </source>
</evidence>
<feature type="zinc finger region" description="CHC2-type" evidence="12 14">
    <location>
        <begin position="39"/>
        <end position="63"/>
    </location>
</feature>
<evidence type="ECO:0000259" key="15">
    <source>
        <dbReference type="PROSITE" id="PS50880"/>
    </source>
</evidence>
<reference evidence="16 17" key="1">
    <citation type="journal article" date="2007" name="Science">
        <title>The Calyptogena magnifica chemoautotrophic symbiont genome.</title>
        <authorList>
            <person name="Newton I.L.G."/>
            <person name="Woyke T."/>
            <person name="Auchtung T.A."/>
            <person name="Dilly G.F."/>
            <person name="Dutton R.J."/>
            <person name="Fisher M.C."/>
            <person name="Fontanez K.M."/>
            <person name="Lau E."/>
            <person name="Stewart F.J."/>
            <person name="Richardson P.M."/>
            <person name="Barry K.W."/>
            <person name="Saunders E."/>
            <person name="Detter J.C."/>
            <person name="Wu D."/>
            <person name="Eisen J.A."/>
            <person name="Cavanaugh C.M."/>
        </authorList>
    </citation>
    <scope>NUCLEOTIDE SEQUENCE [LARGE SCALE GENOMIC DNA]</scope>
    <source>
        <strain evidence="16 17">Cm</strain>
    </source>
</reference>
<keyword evidence="3 12" id="KW-0808">Transferase</keyword>
<dbReference type="InterPro" id="IPR002694">
    <property type="entry name" value="Znf_CHC2"/>
</dbReference>
<feature type="domain" description="Toprim" evidence="15">
    <location>
        <begin position="258"/>
        <end position="340"/>
    </location>
</feature>
<keyword evidence="11 12" id="KW-0804">Transcription</keyword>
<dbReference type="FunFam" id="3.90.580.10:FF:000001">
    <property type="entry name" value="DNA primase"/>
    <property type="match status" value="1"/>
</dbReference>
<keyword evidence="2 12" id="KW-0639">Primosome</keyword>
<keyword evidence="7 12" id="KW-0863">Zinc-finger</keyword>
<dbReference type="HAMAP" id="MF_00974">
    <property type="entry name" value="DNA_primase_DnaG"/>
    <property type="match status" value="1"/>
</dbReference>
<keyword evidence="9" id="KW-0460">Magnesium</keyword>
<dbReference type="PANTHER" id="PTHR30313">
    <property type="entry name" value="DNA PRIMASE"/>
    <property type="match status" value="1"/>
</dbReference>
<comment type="cofactor">
    <cofactor evidence="12 13 14">
        <name>Zn(2+)</name>
        <dbReference type="ChEBI" id="CHEBI:29105"/>
    </cofactor>
    <text evidence="12 13 14">Binds 1 zinc ion per monomer.</text>
</comment>
<evidence type="ECO:0000256" key="2">
    <source>
        <dbReference type="ARBA" id="ARBA00022515"/>
    </source>
</evidence>
<dbReference type="STRING" id="413404.Rmag_0295"/>
<dbReference type="GO" id="GO:0005737">
    <property type="term" value="C:cytoplasm"/>
    <property type="evidence" value="ECO:0007669"/>
    <property type="project" value="TreeGrafter"/>
</dbReference>
<dbReference type="KEGG" id="rma:Rmag_0295"/>
<evidence type="ECO:0000256" key="6">
    <source>
        <dbReference type="ARBA" id="ARBA00022723"/>
    </source>
</evidence>
<dbReference type="InterPro" id="IPR030846">
    <property type="entry name" value="DnaG_bac"/>
</dbReference>
<dbReference type="Gene3D" id="3.40.1360.10">
    <property type="match status" value="1"/>
</dbReference>
<evidence type="ECO:0000256" key="14">
    <source>
        <dbReference type="PIRSR" id="PIRSR002811-1"/>
    </source>
</evidence>
<keyword evidence="1 12" id="KW-0240">DNA-directed RNA polymerase</keyword>
<dbReference type="GO" id="GO:1990077">
    <property type="term" value="C:primosome complex"/>
    <property type="evidence" value="ECO:0007669"/>
    <property type="project" value="UniProtKB-KW"/>
</dbReference>
<protein>
    <recommendedName>
        <fullName evidence="12 13">DNA primase</fullName>
        <ecNumber evidence="12">2.7.7.101</ecNumber>
    </recommendedName>
</protein>
<dbReference type="CDD" id="cd03364">
    <property type="entry name" value="TOPRIM_DnaG_primases"/>
    <property type="match status" value="1"/>
</dbReference>
<dbReference type="Gene3D" id="3.90.980.10">
    <property type="entry name" value="DNA primase, catalytic core, N-terminal domain"/>
    <property type="match status" value="1"/>
</dbReference>
<comment type="function">
    <text evidence="12 13">RNA polymerase that catalyzes the synthesis of short RNA molecules used as primers for DNA polymerase during DNA replication.</text>
</comment>
<dbReference type="InterPro" id="IPR016136">
    <property type="entry name" value="DNA_helicase_N/primase_C"/>
</dbReference>
<comment type="domain">
    <text evidence="12">Contains an N-terminal zinc-binding domain, a central core domain that contains the primase activity, and a C-terminal DnaB-binding domain.</text>
</comment>
<dbReference type="FunFam" id="3.40.1360.10:FF:000002">
    <property type="entry name" value="DNA primase"/>
    <property type="match status" value="1"/>
</dbReference>
<keyword evidence="8 12" id="KW-0862">Zinc</keyword>
<dbReference type="PROSITE" id="PS50880">
    <property type="entry name" value="TOPRIM"/>
    <property type="match status" value="1"/>
</dbReference>
<dbReference type="Pfam" id="PF01807">
    <property type="entry name" value="Zn_ribbon_DnaG"/>
    <property type="match status" value="1"/>
</dbReference>
<dbReference type="GO" id="GO:0006269">
    <property type="term" value="P:DNA replication, synthesis of primer"/>
    <property type="evidence" value="ECO:0007669"/>
    <property type="project" value="UniProtKB-UniRule"/>
</dbReference>
<evidence type="ECO:0000256" key="5">
    <source>
        <dbReference type="ARBA" id="ARBA00022705"/>
    </source>
</evidence>
<dbReference type="AlphaFoldDB" id="A1AVW8"/>
<dbReference type="InterPro" id="IPR034151">
    <property type="entry name" value="TOPRIM_DnaG_bac"/>
</dbReference>
<comment type="subunit">
    <text evidence="12">Monomer. Interacts with DnaB.</text>
</comment>
<keyword evidence="5 12" id="KW-0235">DNA replication</keyword>
<dbReference type="InterPro" id="IPR036977">
    <property type="entry name" value="DNA_primase_Znf_CHC2"/>
</dbReference>
<dbReference type="SMART" id="SM00400">
    <property type="entry name" value="ZnF_CHCC"/>
    <property type="match status" value="1"/>
</dbReference>
<evidence type="ECO:0000313" key="16">
    <source>
        <dbReference type="EMBL" id="ABL02075.1"/>
    </source>
</evidence>
<dbReference type="Gene3D" id="3.90.580.10">
    <property type="entry name" value="Zinc finger, CHC2-type domain"/>
    <property type="match status" value="1"/>
</dbReference>
<dbReference type="Pfam" id="PF08275">
    <property type="entry name" value="DNAG_N"/>
    <property type="match status" value="1"/>
</dbReference>
<evidence type="ECO:0000256" key="11">
    <source>
        <dbReference type="ARBA" id="ARBA00023163"/>
    </source>
</evidence>
<dbReference type="NCBIfam" id="TIGR01391">
    <property type="entry name" value="dnaG"/>
    <property type="match status" value="1"/>
</dbReference>
<dbReference type="GO" id="GO:0000428">
    <property type="term" value="C:DNA-directed RNA polymerase complex"/>
    <property type="evidence" value="ECO:0007669"/>
    <property type="project" value="UniProtKB-KW"/>
</dbReference>
<dbReference type="Gene3D" id="1.20.50.20">
    <property type="entry name" value="DnaG, RNA polymerase domain, helical bundle"/>
    <property type="match status" value="1"/>
</dbReference>
<dbReference type="PIRSF" id="PIRSF002811">
    <property type="entry name" value="DnaG"/>
    <property type="match status" value="1"/>
</dbReference>
<dbReference type="eggNOG" id="COG0358">
    <property type="taxonomic scope" value="Bacteria"/>
</dbReference>